<keyword evidence="6 7" id="KW-0961">Cell wall biogenesis/degradation</keyword>
<protein>
    <submittedName>
        <fullName evidence="10">L,D-transpeptidase family protein</fullName>
    </submittedName>
</protein>
<evidence type="ECO:0000256" key="6">
    <source>
        <dbReference type="ARBA" id="ARBA00023316"/>
    </source>
</evidence>
<dbReference type="InterPro" id="IPR038063">
    <property type="entry name" value="Transpep_catalytic_dom"/>
</dbReference>
<evidence type="ECO:0000256" key="7">
    <source>
        <dbReference type="PROSITE-ProRule" id="PRU01373"/>
    </source>
</evidence>
<keyword evidence="4 7" id="KW-0133">Cell shape</keyword>
<gene>
    <name evidence="10" type="ORF">GCM10023143_18180</name>
</gene>
<feature type="active site" description="Nucleophile" evidence="7">
    <location>
        <position position="174"/>
    </location>
</feature>
<evidence type="ECO:0000313" key="11">
    <source>
        <dbReference type="Proteomes" id="UP001501207"/>
    </source>
</evidence>
<feature type="active site" description="Proton donor/acceptor" evidence="7">
    <location>
        <position position="154"/>
    </location>
</feature>
<evidence type="ECO:0000256" key="2">
    <source>
        <dbReference type="ARBA" id="ARBA00005992"/>
    </source>
</evidence>
<evidence type="ECO:0000256" key="8">
    <source>
        <dbReference type="SAM" id="SignalP"/>
    </source>
</evidence>
<feature type="domain" description="L,D-TPase catalytic" evidence="9">
    <location>
        <begin position="56"/>
        <end position="198"/>
    </location>
</feature>
<name>A0ABP8FSD9_9BACT</name>
<evidence type="ECO:0000259" key="9">
    <source>
        <dbReference type="PROSITE" id="PS52029"/>
    </source>
</evidence>
<proteinExistence type="inferred from homology"/>
<keyword evidence="3" id="KW-0808">Transferase</keyword>
<keyword evidence="11" id="KW-1185">Reference proteome</keyword>
<dbReference type="PANTHER" id="PTHR36699">
    <property type="entry name" value="LD-TRANSPEPTIDASE"/>
    <property type="match status" value="1"/>
</dbReference>
<evidence type="ECO:0000256" key="1">
    <source>
        <dbReference type="ARBA" id="ARBA00004752"/>
    </source>
</evidence>
<dbReference type="SUPFAM" id="SSF141523">
    <property type="entry name" value="L,D-transpeptidase catalytic domain-like"/>
    <property type="match status" value="1"/>
</dbReference>
<comment type="pathway">
    <text evidence="1 7">Cell wall biogenesis; peptidoglycan biosynthesis.</text>
</comment>
<dbReference type="CDD" id="cd16913">
    <property type="entry name" value="YkuD_like"/>
    <property type="match status" value="1"/>
</dbReference>
<evidence type="ECO:0000256" key="4">
    <source>
        <dbReference type="ARBA" id="ARBA00022960"/>
    </source>
</evidence>
<feature type="signal peptide" evidence="8">
    <location>
        <begin position="1"/>
        <end position="21"/>
    </location>
</feature>
<comment type="similarity">
    <text evidence="2">Belongs to the YkuD family.</text>
</comment>
<reference evidence="11" key="1">
    <citation type="journal article" date="2019" name="Int. J. Syst. Evol. Microbiol.">
        <title>The Global Catalogue of Microorganisms (GCM) 10K type strain sequencing project: providing services to taxonomists for standard genome sequencing and annotation.</title>
        <authorList>
            <consortium name="The Broad Institute Genomics Platform"/>
            <consortium name="The Broad Institute Genome Sequencing Center for Infectious Disease"/>
            <person name="Wu L."/>
            <person name="Ma J."/>
        </authorList>
    </citation>
    <scope>NUCLEOTIDE SEQUENCE [LARGE SCALE GENOMIC DNA]</scope>
    <source>
        <strain evidence="11">JCM 17664</strain>
    </source>
</reference>
<dbReference type="RefSeq" id="WP_344978421.1">
    <property type="nucleotide sequence ID" value="NZ_BAABFN010000004.1"/>
</dbReference>
<feature type="chain" id="PRO_5045793958" evidence="8">
    <location>
        <begin position="22"/>
        <end position="199"/>
    </location>
</feature>
<evidence type="ECO:0000256" key="5">
    <source>
        <dbReference type="ARBA" id="ARBA00022984"/>
    </source>
</evidence>
<dbReference type="Proteomes" id="UP001501207">
    <property type="component" value="Unassembled WGS sequence"/>
</dbReference>
<dbReference type="PANTHER" id="PTHR36699:SF1">
    <property type="entry name" value="L,D-TRANSPEPTIDASE YAFK-RELATED"/>
    <property type="match status" value="1"/>
</dbReference>
<dbReference type="Pfam" id="PF03734">
    <property type="entry name" value="YkuD"/>
    <property type="match status" value="1"/>
</dbReference>
<keyword evidence="8" id="KW-0732">Signal</keyword>
<keyword evidence="5 7" id="KW-0573">Peptidoglycan synthesis</keyword>
<accession>A0ABP8FSD9</accession>
<dbReference type="PROSITE" id="PS52029">
    <property type="entry name" value="LD_TPASE"/>
    <property type="match status" value="1"/>
</dbReference>
<evidence type="ECO:0000256" key="3">
    <source>
        <dbReference type="ARBA" id="ARBA00022679"/>
    </source>
</evidence>
<dbReference type="Gene3D" id="2.40.440.10">
    <property type="entry name" value="L,D-transpeptidase catalytic domain-like"/>
    <property type="match status" value="1"/>
</dbReference>
<organism evidence="10 11">
    <name type="scientific">Compostibacter hankyongensis</name>
    <dbReference type="NCBI Taxonomy" id="1007089"/>
    <lineage>
        <taxon>Bacteria</taxon>
        <taxon>Pseudomonadati</taxon>
        <taxon>Bacteroidota</taxon>
        <taxon>Chitinophagia</taxon>
        <taxon>Chitinophagales</taxon>
        <taxon>Chitinophagaceae</taxon>
        <taxon>Compostibacter</taxon>
    </lineage>
</organism>
<dbReference type="EMBL" id="BAABFN010000004">
    <property type="protein sequence ID" value="GAA4310013.1"/>
    <property type="molecule type" value="Genomic_DNA"/>
</dbReference>
<dbReference type="InterPro" id="IPR005490">
    <property type="entry name" value="LD_TPept_cat_dom"/>
</dbReference>
<sequence>MLKYGYLLAALTLCCSFVLPARPGVLGPVREKNAGKITAGPGDGRINPTSIDPDKVFLLIDKSSYRLYLYEDTRLLKMYKVVFGSDDLSDKRMQGDKRTPEGTFHISMKRYDRRWSRFMLLDYPNAQSLARFNARKARGLLPAGAKPGNGIGIHGVRPGVQPAIDMRINWTDGCIGMKNADVNELFRIVKTGTPVVIRR</sequence>
<comment type="caution">
    <text evidence="10">The sequence shown here is derived from an EMBL/GenBank/DDBJ whole genome shotgun (WGS) entry which is preliminary data.</text>
</comment>
<evidence type="ECO:0000313" key="10">
    <source>
        <dbReference type="EMBL" id="GAA4310013.1"/>
    </source>
</evidence>